<feature type="compositionally biased region" description="Basic and acidic residues" evidence="1">
    <location>
        <begin position="100"/>
        <end position="110"/>
    </location>
</feature>
<proteinExistence type="predicted"/>
<protein>
    <submittedName>
        <fullName evidence="2">Uncharacterized protein</fullName>
    </submittedName>
</protein>
<feature type="region of interest" description="Disordered" evidence="1">
    <location>
        <begin position="85"/>
        <end position="110"/>
    </location>
</feature>
<evidence type="ECO:0000313" key="2">
    <source>
        <dbReference type="EMBL" id="KAH3792324.1"/>
    </source>
</evidence>
<accession>A0A9D4F4S3</accession>
<evidence type="ECO:0000313" key="3">
    <source>
        <dbReference type="Proteomes" id="UP000828390"/>
    </source>
</evidence>
<comment type="caution">
    <text evidence="2">The sequence shown here is derived from an EMBL/GenBank/DDBJ whole genome shotgun (WGS) entry which is preliminary data.</text>
</comment>
<evidence type="ECO:0000256" key="1">
    <source>
        <dbReference type="SAM" id="MobiDB-lite"/>
    </source>
</evidence>
<gene>
    <name evidence="2" type="ORF">DPMN_145818</name>
</gene>
<dbReference type="Proteomes" id="UP000828390">
    <property type="component" value="Unassembled WGS sequence"/>
</dbReference>
<dbReference type="AlphaFoldDB" id="A0A9D4F4S3"/>
<dbReference type="EMBL" id="JAIWYP010000007">
    <property type="protein sequence ID" value="KAH3792324.1"/>
    <property type="molecule type" value="Genomic_DNA"/>
</dbReference>
<organism evidence="2 3">
    <name type="scientific">Dreissena polymorpha</name>
    <name type="common">Zebra mussel</name>
    <name type="synonym">Mytilus polymorpha</name>
    <dbReference type="NCBI Taxonomy" id="45954"/>
    <lineage>
        <taxon>Eukaryota</taxon>
        <taxon>Metazoa</taxon>
        <taxon>Spiralia</taxon>
        <taxon>Lophotrochozoa</taxon>
        <taxon>Mollusca</taxon>
        <taxon>Bivalvia</taxon>
        <taxon>Autobranchia</taxon>
        <taxon>Heteroconchia</taxon>
        <taxon>Euheterodonta</taxon>
        <taxon>Imparidentia</taxon>
        <taxon>Neoheterodontei</taxon>
        <taxon>Myida</taxon>
        <taxon>Dreissenoidea</taxon>
        <taxon>Dreissenidae</taxon>
        <taxon>Dreissena</taxon>
    </lineage>
</organism>
<keyword evidence="3" id="KW-1185">Reference proteome</keyword>
<name>A0A9D4F4S3_DREPO</name>
<reference evidence="2" key="2">
    <citation type="submission" date="2020-11" db="EMBL/GenBank/DDBJ databases">
        <authorList>
            <person name="McCartney M.A."/>
            <person name="Auch B."/>
            <person name="Kono T."/>
            <person name="Mallez S."/>
            <person name="Becker A."/>
            <person name="Gohl D.M."/>
            <person name="Silverstein K.A.T."/>
            <person name="Koren S."/>
            <person name="Bechman K.B."/>
            <person name="Herman A."/>
            <person name="Abrahante J.E."/>
            <person name="Garbe J."/>
        </authorList>
    </citation>
    <scope>NUCLEOTIDE SEQUENCE</scope>
    <source>
        <strain evidence="2">Duluth1</strain>
        <tissue evidence="2">Whole animal</tissue>
    </source>
</reference>
<reference evidence="2" key="1">
    <citation type="journal article" date="2019" name="bioRxiv">
        <title>The Genome of the Zebra Mussel, Dreissena polymorpha: A Resource for Invasive Species Research.</title>
        <authorList>
            <person name="McCartney M.A."/>
            <person name="Auch B."/>
            <person name="Kono T."/>
            <person name="Mallez S."/>
            <person name="Zhang Y."/>
            <person name="Obille A."/>
            <person name="Becker A."/>
            <person name="Abrahante J.E."/>
            <person name="Garbe J."/>
            <person name="Badalamenti J.P."/>
            <person name="Herman A."/>
            <person name="Mangelson H."/>
            <person name="Liachko I."/>
            <person name="Sullivan S."/>
            <person name="Sone E.D."/>
            <person name="Koren S."/>
            <person name="Silverstein K.A.T."/>
            <person name="Beckman K.B."/>
            <person name="Gohl D.M."/>
        </authorList>
    </citation>
    <scope>NUCLEOTIDE SEQUENCE</scope>
    <source>
        <strain evidence="2">Duluth1</strain>
        <tissue evidence="2">Whole animal</tissue>
    </source>
</reference>
<sequence>MVAEGTGDNCVASGGWSLTVEVITRKRWGLSPKGNLITGKRRVVLDGIGYYLLASGLVAEGKGDHCAASGWSMKGQGIIGKRHCDPGQETGSQGSVGMVAEEKGGHMVAS</sequence>